<organism evidence="3 4">
    <name type="scientific">Vitrella brassicaformis (strain CCMP3155)</name>
    <dbReference type="NCBI Taxonomy" id="1169540"/>
    <lineage>
        <taxon>Eukaryota</taxon>
        <taxon>Sar</taxon>
        <taxon>Alveolata</taxon>
        <taxon>Colpodellida</taxon>
        <taxon>Vitrellaceae</taxon>
        <taxon>Vitrella</taxon>
    </lineage>
</organism>
<dbReference type="PhylomeDB" id="A0A0G4GK70"/>
<protein>
    <recommendedName>
        <fullName evidence="2">MACPF domain-containing protein</fullName>
    </recommendedName>
</protein>
<dbReference type="PANTHER" id="PTHR46096">
    <property type="entry name" value="PERFORIN-1"/>
    <property type="match status" value="1"/>
</dbReference>
<dbReference type="VEuPathDB" id="CryptoDB:Vbra_18070"/>
<dbReference type="GO" id="GO:0051607">
    <property type="term" value="P:defense response to virus"/>
    <property type="evidence" value="ECO:0007669"/>
    <property type="project" value="TreeGrafter"/>
</dbReference>
<dbReference type="STRING" id="1169540.A0A0G4GK70"/>
<evidence type="ECO:0000313" key="3">
    <source>
        <dbReference type="EMBL" id="CEM30314.1"/>
    </source>
</evidence>
<dbReference type="GO" id="GO:0022829">
    <property type="term" value="F:wide pore channel activity"/>
    <property type="evidence" value="ECO:0007669"/>
    <property type="project" value="TreeGrafter"/>
</dbReference>
<evidence type="ECO:0000259" key="2">
    <source>
        <dbReference type="PROSITE" id="PS51412"/>
    </source>
</evidence>
<feature type="domain" description="MACPF" evidence="2">
    <location>
        <begin position="1"/>
        <end position="257"/>
    </location>
</feature>
<reference evidence="3 4" key="1">
    <citation type="submission" date="2014-11" db="EMBL/GenBank/DDBJ databases">
        <authorList>
            <person name="Zhu J."/>
            <person name="Qi W."/>
            <person name="Song R."/>
        </authorList>
    </citation>
    <scope>NUCLEOTIDE SEQUENCE [LARGE SCALE GENOMIC DNA]</scope>
</reference>
<dbReference type="OrthoDB" id="1366754at2759"/>
<dbReference type="EMBL" id="CDMY01000696">
    <property type="protein sequence ID" value="CEM30314.1"/>
    <property type="molecule type" value="Genomic_DNA"/>
</dbReference>
<dbReference type="InterPro" id="IPR020864">
    <property type="entry name" value="MACPF"/>
</dbReference>
<dbReference type="PANTHER" id="PTHR46096:SF3">
    <property type="entry name" value="PERFORIN-1"/>
    <property type="match status" value="1"/>
</dbReference>
<dbReference type="AlphaFoldDB" id="A0A0G4GK70"/>
<dbReference type="SMART" id="SM00457">
    <property type="entry name" value="MACPF"/>
    <property type="match status" value="1"/>
</dbReference>
<gene>
    <name evidence="3" type="ORF">Vbra_18070</name>
</gene>
<evidence type="ECO:0000313" key="4">
    <source>
        <dbReference type="Proteomes" id="UP000041254"/>
    </source>
</evidence>
<dbReference type="GO" id="GO:0016020">
    <property type="term" value="C:membrane"/>
    <property type="evidence" value="ECO:0007669"/>
    <property type="project" value="TreeGrafter"/>
</dbReference>
<dbReference type="Pfam" id="PF01823">
    <property type="entry name" value="MACPF"/>
    <property type="match status" value="1"/>
</dbReference>
<proteinExistence type="predicted"/>
<dbReference type="InParanoid" id="A0A0G4GK70"/>
<dbReference type="FunCoup" id="A0A0G4GK70">
    <property type="interactions" value="31"/>
</dbReference>
<dbReference type="InterPro" id="IPR052784">
    <property type="entry name" value="Perforin-1_pore-forming"/>
</dbReference>
<name>A0A0G4GK70_VITBC</name>
<dbReference type="Proteomes" id="UP000041254">
    <property type="component" value="Unassembled WGS sequence"/>
</dbReference>
<keyword evidence="4" id="KW-1185">Reference proteome</keyword>
<evidence type="ECO:0000256" key="1">
    <source>
        <dbReference type="ARBA" id="ARBA00022729"/>
    </source>
</evidence>
<accession>A0A0G4GK70</accession>
<keyword evidence="1" id="KW-0732">Signal</keyword>
<sequence>MLNILTDQTQSVEELSSLSDYRSSLSIDVSVSASYNGFLASGSFSASAGYDRFKRDIVKTSSERFDMNTYCLQFVAGLSPSMKIEPTEAMKKAIDKLPNDIKKSNLERWLDFFRIYGTHVAVQVRLGGKMSQQIIMKSKDVTKLRAEGVDVKAAMSMSYGPYSGKVKMKASQDTKSKEKLENTSKTQRTLVLGGIPPASGADSAEGFSQWAESVREAPMPVRIALAPFDEIFDAVKSKSATYQLAYEKYAEKYGAKDAGALGVAGAAPKSVKEILADYKPHKCTFDQSSYECKCPSNKKIGLGFQLQANCDDGKLDKAYYTNCPVGVNGCIGSQKDLSGDDESYTWLMCGPSEIRGVIQRFVKGENVVTATCPSGTRVSLGFKLQQNSDSPDKWIADGCTANEQSCSLGLKNQGGNDEGYVWVACFPADTPGLSGIRNVAKAGDLPSKSPSLSCPSGKKIIAGLNMQTNSKMGRVSKYFRAISAGGRKYTTYTKNEKGNDGYFAWIGCS</sequence>
<dbReference type="PROSITE" id="PS51412">
    <property type="entry name" value="MACPF_2"/>
    <property type="match status" value="1"/>
</dbReference>